<comment type="caution">
    <text evidence="2">The sequence shown here is derived from an EMBL/GenBank/DDBJ whole genome shotgun (WGS) entry which is preliminary data.</text>
</comment>
<proteinExistence type="predicted"/>
<name>A0A9K3PFA8_9STRA</name>
<accession>A0A9K3PFA8</accession>
<organism evidence="2 3">
    <name type="scientific">Nitzschia inconspicua</name>
    <dbReference type="NCBI Taxonomy" id="303405"/>
    <lineage>
        <taxon>Eukaryota</taxon>
        <taxon>Sar</taxon>
        <taxon>Stramenopiles</taxon>
        <taxon>Ochrophyta</taxon>
        <taxon>Bacillariophyta</taxon>
        <taxon>Bacillariophyceae</taxon>
        <taxon>Bacillariophycidae</taxon>
        <taxon>Bacillariales</taxon>
        <taxon>Bacillariaceae</taxon>
        <taxon>Nitzschia</taxon>
    </lineage>
</organism>
<gene>
    <name evidence="2" type="ORF">IV203_032302</name>
</gene>
<reference evidence="2" key="1">
    <citation type="journal article" date="2021" name="Sci. Rep.">
        <title>Diploid genomic architecture of Nitzschia inconspicua, an elite biomass production diatom.</title>
        <authorList>
            <person name="Oliver A."/>
            <person name="Podell S."/>
            <person name="Pinowska A."/>
            <person name="Traller J.C."/>
            <person name="Smith S.R."/>
            <person name="McClure R."/>
            <person name="Beliaev A."/>
            <person name="Bohutskyi P."/>
            <person name="Hill E.A."/>
            <person name="Rabines A."/>
            <person name="Zheng H."/>
            <person name="Allen L.Z."/>
            <person name="Kuo A."/>
            <person name="Grigoriev I.V."/>
            <person name="Allen A.E."/>
            <person name="Hazlebeck D."/>
            <person name="Allen E.E."/>
        </authorList>
    </citation>
    <scope>NUCLEOTIDE SEQUENCE</scope>
    <source>
        <strain evidence="2">Hildebrandi</strain>
    </source>
</reference>
<reference evidence="2" key="2">
    <citation type="submission" date="2021-04" db="EMBL/GenBank/DDBJ databases">
        <authorList>
            <person name="Podell S."/>
        </authorList>
    </citation>
    <scope>NUCLEOTIDE SEQUENCE</scope>
    <source>
        <strain evidence="2">Hildebrandi</strain>
    </source>
</reference>
<keyword evidence="3" id="KW-1185">Reference proteome</keyword>
<dbReference type="Proteomes" id="UP000693970">
    <property type="component" value="Unassembled WGS sequence"/>
</dbReference>
<feature type="region of interest" description="Disordered" evidence="1">
    <location>
        <begin position="1"/>
        <end position="36"/>
    </location>
</feature>
<sequence length="137" mass="15331">MDDIGNDSADAASAVRNDQKENEGNVCHQKDRKDGSSLETALQNVMQMEYLPDEVKNSFIAAYIADTNSSPKAQQLKCFMDDINALKPERRHSFTKAAVKAYLDDNKSEHTRLGSVAKNRNNVRVQYPWPGTLWLAG</sequence>
<evidence type="ECO:0000256" key="1">
    <source>
        <dbReference type="SAM" id="MobiDB-lite"/>
    </source>
</evidence>
<evidence type="ECO:0000313" key="2">
    <source>
        <dbReference type="EMBL" id="KAG7344771.1"/>
    </source>
</evidence>
<dbReference type="AlphaFoldDB" id="A0A9K3PFA8"/>
<dbReference type="EMBL" id="JAGRRH010000022">
    <property type="protein sequence ID" value="KAG7344771.1"/>
    <property type="molecule type" value="Genomic_DNA"/>
</dbReference>
<protein>
    <submittedName>
        <fullName evidence="2">Uncharacterized protein</fullName>
    </submittedName>
</protein>
<evidence type="ECO:0000313" key="3">
    <source>
        <dbReference type="Proteomes" id="UP000693970"/>
    </source>
</evidence>
<feature type="compositionally biased region" description="Basic and acidic residues" evidence="1">
    <location>
        <begin position="17"/>
        <end position="36"/>
    </location>
</feature>